<comment type="caution">
    <text evidence="2">The sequence shown here is derived from an EMBL/GenBank/DDBJ whole genome shotgun (WGS) entry which is preliminary data.</text>
</comment>
<feature type="chain" id="PRO_5020464194" description="Peptidase inhibitor family I36" evidence="1">
    <location>
        <begin position="30"/>
        <end position="127"/>
    </location>
</feature>
<accession>A0A4R6J927</accession>
<name>A0A4R6J927_9ACTN</name>
<protein>
    <recommendedName>
        <fullName evidence="4">Peptidase inhibitor family I36</fullName>
    </recommendedName>
</protein>
<dbReference type="Proteomes" id="UP000294901">
    <property type="component" value="Unassembled WGS sequence"/>
</dbReference>
<dbReference type="OrthoDB" id="4213661at2"/>
<proteinExistence type="predicted"/>
<dbReference type="AlphaFoldDB" id="A0A4R6J927"/>
<keyword evidence="1" id="KW-0732">Signal</keyword>
<dbReference type="EMBL" id="SNWR01000002">
    <property type="protein sequence ID" value="TDO32114.1"/>
    <property type="molecule type" value="Genomic_DNA"/>
</dbReference>
<sequence>MRPSFTRTVAVPAIATAAAVVGLATPAQASPYPCNPVGTAGNEICIQQINGNTGVNMWYWKRAGNPVTVRFSYRANLGNLTHWDNGWFVAGATNMYSFAWNNTNPPACIVGTLHVSNGEKHNVSRCR</sequence>
<evidence type="ECO:0000313" key="2">
    <source>
        <dbReference type="EMBL" id="TDO32114.1"/>
    </source>
</evidence>
<evidence type="ECO:0000256" key="1">
    <source>
        <dbReference type="SAM" id="SignalP"/>
    </source>
</evidence>
<evidence type="ECO:0000313" key="3">
    <source>
        <dbReference type="Proteomes" id="UP000294901"/>
    </source>
</evidence>
<feature type="signal peptide" evidence="1">
    <location>
        <begin position="1"/>
        <end position="29"/>
    </location>
</feature>
<organism evidence="2 3">
    <name type="scientific">Paractinoplanes brasiliensis</name>
    <dbReference type="NCBI Taxonomy" id="52695"/>
    <lineage>
        <taxon>Bacteria</taxon>
        <taxon>Bacillati</taxon>
        <taxon>Actinomycetota</taxon>
        <taxon>Actinomycetes</taxon>
        <taxon>Micromonosporales</taxon>
        <taxon>Micromonosporaceae</taxon>
        <taxon>Paractinoplanes</taxon>
    </lineage>
</organism>
<reference evidence="2 3" key="1">
    <citation type="submission" date="2019-03" db="EMBL/GenBank/DDBJ databases">
        <title>Sequencing the genomes of 1000 actinobacteria strains.</title>
        <authorList>
            <person name="Klenk H.-P."/>
        </authorList>
    </citation>
    <scope>NUCLEOTIDE SEQUENCE [LARGE SCALE GENOMIC DNA]</scope>
    <source>
        <strain evidence="2 3">DSM 43805</strain>
    </source>
</reference>
<evidence type="ECO:0008006" key="4">
    <source>
        <dbReference type="Google" id="ProtNLM"/>
    </source>
</evidence>
<gene>
    <name evidence="2" type="ORF">C8E87_7557</name>
</gene>
<keyword evidence="3" id="KW-1185">Reference proteome</keyword>
<dbReference type="RefSeq" id="WP_133878125.1">
    <property type="nucleotide sequence ID" value="NZ_BOMD01000044.1"/>
</dbReference>